<evidence type="ECO:0000313" key="3">
    <source>
        <dbReference type="EMBL" id="ADG73259.1"/>
    </source>
</evidence>
<reference evidence="3 4" key="1">
    <citation type="journal article" date="2010" name="Stand. Genomic Sci.">
        <title>Complete genome sequence of Cellulomonas flavigena type strain (134).</title>
        <authorList>
            <person name="Abt B."/>
            <person name="Foster B."/>
            <person name="Lapidus A."/>
            <person name="Clum A."/>
            <person name="Sun H."/>
            <person name="Pukall R."/>
            <person name="Lucas S."/>
            <person name="Glavina Del Rio T."/>
            <person name="Nolan M."/>
            <person name="Tice H."/>
            <person name="Cheng J.F."/>
            <person name="Pitluck S."/>
            <person name="Liolios K."/>
            <person name="Ivanova N."/>
            <person name="Mavromatis K."/>
            <person name="Ovchinnikova G."/>
            <person name="Pati A."/>
            <person name="Goodwin L."/>
            <person name="Chen A."/>
            <person name="Palaniappan K."/>
            <person name="Land M."/>
            <person name="Hauser L."/>
            <person name="Chang Y.J."/>
            <person name="Jeffries C.D."/>
            <person name="Rohde M."/>
            <person name="Goker M."/>
            <person name="Woyke T."/>
            <person name="Bristow J."/>
            <person name="Eisen J.A."/>
            <person name="Markowitz V."/>
            <person name="Hugenholtz P."/>
            <person name="Kyrpides N.C."/>
            <person name="Klenk H.P."/>
        </authorList>
    </citation>
    <scope>NUCLEOTIDE SEQUENCE [LARGE SCALE GENOMIC DNA]</scope>
    <source>
        <strain evidence="4">ATCC 482 / DSM 20109 / BCRC 11376 / JCM 18109 / NBRC 3775 / NCIMB 8073 / NRS 134</strain>
    </source>
</reference>
<feature type="region of interest" description="Disordered" evidence="1">
    <location>
        <begin position="114"/>
        <end position="133"/>
    </location>
</feature>
<evidence type="ECO:0000259" key="2">
    <source>
        <dbReference type="Pfam" id="PF21277"/>
    </source>
</evidence>
<dbReference type="InterPro" id="IPR049073">
    <property type="entry name" value="T6SS_VgrG3-like_C"/>
</dbReference>
<sequence>MTGNIQGGDIQALRDLRLSMLAFVGDLAGCTATTTSTLDRLQWTGQDRNRFREDWEQLYRPAMRRVQDAVAFAADELEAHADEQEVVSSAPGVGPATSVAAATTGPVTVASTPAPAGAAVPAATPAAEPAHEHTLGSLSARYESNGDPGAVSTGRGDHGGVSYGMYQFSSTQGSAQEFVDGLRDTHPEYHAALDGLTPGTPEFGEAWRELAARDPEGFAAAQHDAIERSHYEPQLRATEARLPGIDIANRSDAVRDVLWSTAVQHGGRTDDIVERAVAGRDVTTMTDAELVRAIYAERGRDDGAAYFGRSSEAVREGVMNRFRNEERDALRMLGE</sequence>
<organism evidence="3 4">
    <name type="scientific">Cellulomonas flavigena (strain ATCC 482 / DSM 20109 / BCRC 11376 / JCM 18109 / NBRC 3775 / NCIMB 8073 / NRS 134)</name>
    <dbReference type="NCBI Taxonomy" id="446466"/>
    <lineage>
        <taxon>Bacteria</taxon>
        <taxon>Bacillati</taxon>
        <taxon>Actinomycetota</taxon>
        <taxon>Actinomycetes</taxon>
        <taxon>Micrococcales</taxon>
        <taxon>Cellulomonadaceae</taxon>
        <taxon>Cellulomonas</taxon>
    </lineage>
</organism>
<protein>
    <recommendedName>
        <fullName evidence="2">Type VI secretion system spike protein VgrG3-like C-terminal domain-containing protein</fullName>
    </recommendedName>
</protein>
<dbReference type="eggNOG" id="COG1388">
    <property type="taxonomic scope" value="Bacteria"/>
</dbReference>
<gene>
    <name evidence="3" type="ordered locus">Cfla_0341</name>
</gene>
<dbReference type="KEGG" id="cfl:Cfla_0341"/>
<dbReference type="Proteomes" id="UP000000849">
    <property type="component" value="Chromosome"/>
</dbReference>
<dbReference type="AlphaFoldDB" id="D5UH56"/>
<proteinExistence type="predicted"/>
<dbReference type="RefSeq" id="WP_013115593.1">
    <property type="nucleotide sequence ID" value="NC_014151.1"/>
</dbReference>
<dbReference type="EMBL" id="CP001964">
    <property type="protein sequence ID" value="ADG73259.1"/>
    <property type="molecule type" value="Genomic_DNA"/>
</dbReference>
<dbReference type="Gene3D" id="1.10.287.1060">
    <property type="entry name" value="ESAT-6-like"/>
    <property type="match status" value="1"/>
</dbReference>
<dbReference type="Pfam" id="PF21277">
    <property type="entry name" value="T6SS_VgrG3-like_C"/>
    <property type="match status" value="1"/>
</dbReference>
<accession>D5UH56</accession>
<name>D5UH56_CELFN</name>
<keyword evidence="4" id="KW-1185">Reference proteome</keyword>
<evidence type="ECO:0000256" key="1">
    <source>
        <dbReference type="SAM" id="MobiDB-lite"/>
    </source>
</evidence>
<feature type="compositionally biased region" description="Low complexity" evidence="1">
    <location>
        <begin position="114"/>
        <end position="128"/>
    </location>
</feature>
<evidence type="ECO:0000313" key="4">
    <source>
        <dbReference type="Proteomes" id="UP000000849"/>
    </source>
</evidence>
<dbReference type="HOGENOM" id="CLU_828179_0_0_11"/>
<dbReference type="OrthoDB" id="4832922at2"/>
<feature type="domain" description="Type VI secretion system spike protein VgrG3-like C-terminal" evidence="2">
    <location>
        <begin position="135"/>
        <end position="325"/>
    </location>
</feature>